<dbReference type="EMBL" id="JBHTJR010000007">
    <property type="protein sequence ID" value="MFD0991662.1"/>
    <property type="molecule type" value="Genomic_DNA"/>
</dbReference>
<name>A0ABW3JMG8_9FLAO</name>
<proteinExistence type="predicted"/>
<sequence length="103" mass="11934">MNSKRVEYLEGAFSDSRIVFADFMKAEKLIKEGILKLYPKKNWFTSFNVLIQQMERIEGGVSEVEKRAIIDSSRHGADAKHMEFIESDEDLSYSKVLEILTKK</sequence>
<evidence type="ECO:0000313" key="2">
    <source>
        <dbReference type="Proteomes" id="UP001597062"/>
    </source>
</evidence>
<protein>
    <submittedName>
        <fullName evidence="1">Uncharacterized protein</fullName>
    </submittedName>
</protein>
<comment type="caution">
    <text evidence="1">The sequence shown here is derived from an EMBL/GenBank/DDBJ whole genome shotgun (WGS) entry which is preliminary data.</text>
</comment>
<organism evidence="1 2">
    <name type="scientific">Tenacibaculum geojense</name>
    <dbReference type="NCBI Taxonomy" id="915352"/>
    <lineage>
        <taxon>Bacteria</taxon>
        <taxon>Pseudomonadati</taxon>
        <taxon>Bacteroidota</taxon>
        <taxon>Flavobacteriia</taxon>
        <taxon>Flavobacteriales</taxon>
        <taxon>Flavobacteriaceae</taxon>
        <taxon>Tenacibaculum</taxon>
    </lineage>
</organism>
<dbReference type="Proteomes" id="UP001597062">
    <property type="component" value="Unassembled WGS sequence"/>
</dbReference>
<dbReference type="RefSeq" id="WP_386104177.1">
    <property type="nucleotide sequence ID" value="NZ_JBHTJR010000007.1"/>
</dbReference>
<evidence type="ECO:0000313" key="1">
    <source>
        <dbReference type="EMBL" id="MFD0991662.1"/>
    </source>
</evidence>
<reference evidence="2" key="1">
    <citation type="journal article" date="2019" name="Int. J. Syst. Evol. Microbiol.">
        <title>The Global Catalogue of Microorganisms (GCM) 10K type strain sequencing project: providing services to taxonomists for standard genome sequencing and annotation.</title>
        <authorList>
            <consortium name="The Broad Institute Genomics Platform"/>
            <consortium name="The Broad Institute Genome Sequencing Center for Infectious Disease"/>
            <person name="Wu L."/>
            <person name="Ma J."/>
        </authorList>
    </citation>
    <scope>NUCLEOTIDE SEQUENCE [LARGE SCALE GENOMIC DNA]</scope>
    <source>
        <strain evidence="2">CCUG 60527</strain>
    </source>
</reference>
<keyword evidence="2" id="KW-1185">Reference proteome</keyword>
<accession>A0ABW3JMG8</accession>
<gene>
    <name evidence="1" type="ORF">ACFQ1U_00445</name>
</gene>